<keyword evidence="2 5" id="KW-0808">Transferase</keyword>
<comment type="caution">
    <text evidence="5">The sequence shown here is derived from an EMBL/GenBank/DDBJ whole genome shotgun (WGS) entry which is preliminary data.</text>
</comment>
<comment type="similarity">
    <text evidence="3">Belongs to the N(4)/N(6)-methyltransferase family.</text>
</comment>
<dbReference type="Gene3D" id="3.40.50.150">
    <property type="entry name" value="Vaccinia Virus protein VP39"/>
    <property type="match status" value="1"/>
</dbReference>
<sequence>MKLNLYNDHFQNFKRYNIPKAQLVIADIPYNLGINAYASNSAWYIDGKIANGESDKAGKAFFDTDNDFRVAEFMHFCSKMLIKEPKECGKSPCMIVFCSFEQQAMLIEVAKKYGFNHYINLVFRKQSSSQVLKANMKIVGNCEYALILYREKLPKFNNDGKMIYNCMDWQKDEGIPKVHPTQKPVKLLERLITIFTDAGDVVIDPCAGSGSTLLAAANLNRKAYGFEIKKDFFKSANEIMFKHIERSLFAKE</sequence>
<feature type="domain" description="DNA methylase N-4/N-6" evidence="4">
    <location>
        <begin position="22"/>
        <end position="238"/>
    </location>
</feature>
<reference evidence="5" key="1">
    <citation type="submission" date="2018-08" db="EMBL/GenBank/DDBJ databases">
        <authorList>
            <consortium name="NARMS: The National Antimicrobial Resistance Monitoring System"/>
        </authorList>
    </citation>
    <scope>NUCLEOTIDE SEQUENCE</scope>
    <source>
        <strain evidence="5">FSIS11813163</strain>
    </source>
</reference>
<dbReference type="InterPro" id="IPR001091">
    <property type="entry name" value="RM_Methyltransferase"/>
</dbReference>
<evidence type="ECO:0000256" key="3">
    <source>
        <dbReference type="RuleBase" id="RU362026"/>
    </source>
</evidence>
<accession>A0A5T2C1U4</accession>
<dbReference type="InterPro" id="IPR029063">
    <property type="entry name" value="SAM-dependent_MTases_sf"/>
</dbReference>
<protein>
    <recommendedName>
        <fullName evidence="3">Methyltransferase</fullName>
        <ecNumber evidence="3">2.1.1.-</ecNumber>
    </recommendedName>
</protein>
<evidence type="ECO:0000313" key="5">
    <source>
        <dbReference type="EMBL" id="EAM0028652.1"/>
    </source>
</evidence>
<dbReference type="PRINTS" id="PR00508">
    <property type="entry name" value="S21N4MTFRASE"/>
</dbReference>
<dbReference type="GO" id="GO:0003677">
    <property type="term" value="F:DNA binding"/>
    <property type="evidence" value="ECO:0007669"/>
    <property type="project" value="InterPro"/>
</dbReference>
<evidence type="ECO:0000256" key="2">
    <source>
        <dbReference type="ARBA" id="ARBA00022679"/>
    </source>
</evidence>
<proteinExistence type="inferred from homology"/>
<dbReference type="EC" id="2.1.1.-" evidence="3"/>
<dbReference type="SUPFAM" id="SSF53335">
    <property type="entry name" value="S-adenosyl-L-methionine-dependent methyltransferases"/>
    <property type="match status" value="1"/>
</dbReference>
<name>A0A5T2C1U4_CAMCO</name>
<dbReference type="Pfam" id="PF01555">
    <property type="entry name" value="N6_N4_Mtase"/>
    <property type="match status" value="1"/>
</dbReference>
<keyword evidence="1 5" id="KW-0489">Methyltransferase</keyword>
<organism evidence="5">
    <name type="scientific">Campylobacter coli</name>
    <dbReference type="NCBI Taxonomy" id="195"/>
    <lineage>
        <taxon>Bacteria</taxon>
        <taxon>Pseudomonadati</taxon>
        <taxon>Campylobacterota</taxon>
        <taxon>Epsilonproteobacteria</taxon>
        <taxon>Campylobacterales</taxon>
        <taxon>Campylobacteraceae</taxon>
        <taxon>Campylobacter</taxon>
    </lineage>
</organism>
<evidence type="ECO:0000259" key="4">
    <source>
        <dbReference type="Pfam" id="PF01555"/>
    </source>
</evidence>
<gene>
    <name evidence="5" type="ORF">D1F27_05725</name>
</gene>
<dbReference type="GO" id="GO:0032259">
    <property type="term" value="P:methylation"/>
    <property type="evidence" value="ECO:0007669"/>
    <property type="project" value="UniProtKB-KW"/>
</dbReference>
<dbReference type="InterPro" id="IPR002941">
    <property type="entry name" value="DNA_methylase_N4/N6"/>
</dbReference>
<dbReference type="EMBL" id="AACTAL010000019">
    <property type="protein sequence ID" value="EAM0028652.1"/>
    <property type="molecule type" value="Genomic_DNA"/>
</dbReference>
<dbReference type="GO" id="GO:0008170">
    <property type="term" value="F:N-methyltransferase activity"/>
    <property type="evidence" value="ECO:0007669"/>
    <property type="project" value="InterPro"/>
</dbReference>
<evidence type="ECO:0000256" key="1">
    <source>
        <dbReference type="ARBA" id="ARBA00022603"/>
    </source>
</evidence>
<dbReference type="AlphaFoldDB" id="A0A5T2C1U4"/>